<dbReference type="InterPro" id="IPR010496">
    <property type="entry name" value="AL/BT2_dom"/>
</dbReference>
<dbReference type="Gene3D" id="2.60.120.560">
    <property type="entry name" value="Exo-inulinase, domain 1"/>
    <property type="match status" value="2"/>
</dbReference>
<feature type="domain" description="3-keto-alpha-glucoside-1,2-lyase/3-keto-2-hydroxy-glucal hydratase" evidence="3">
    <location>
        <begin position="260"/>
        <end position="446"/>
    </location>
</feature>
<dbReference type="RefSeq" id="WP_138085593.1">
    <property type="nucleotide sequence ID" value="NZ_VAUV01000005.1"/>
</dbReference>
<dbReference type="Pfam" id="PF06439">
    <property type="entry name" value="3keto-disac_hyd"/>
    <property type="match status" value="2"/>
</dbReference>
<dbReference type="GO" id="GO:0016787">
    <property type="term" value="F:hydrolase activity"/>
    <property type="evidence" value="ECO:0007669"/>
    <property type="project" value="InterPro"/>
</dbReference>
<evidence type="ECO:0000256" key="2">
    <source>
        <dbReference type="SAM" id="SignalP"/>
    </source>
</evidence>
<evidence type="ECO:0000313" key="5">
    <source>
        <dbReference type="Proteomes" id="UP000306196"/>
    </source>
</evidence>
<comment type="caution">
    <text evidence="4">The sequence shown here is derived from an EMBL/GenBank/DDBJ whole genome shotgun (WGS) entry which is preliminary data.</text>
</comment>
<dbReference type="AlphaFoldDB" id="A0A5R8KGH4"/>
<evidence type="ECO:0000256" key="1">
    <source>
        <dbReference type="SAM" id="MobiDB-lite"/>
    </source>
</evidence>
<organism evidence="4 5">
    <name type="scientific">Phragmitibacter flavus</name>
    <dbReference type="NCBI Taxonomy" id="2576071"/>
    <lineage>
        <taxon>Bacteria</taxon>
        <taxon>Pseudomonadati</taxon>
        <taxon>Verrucomicrobiota</taxon>
        <taxon>Verrucomicrobiia</taxon>
        <taxon>Verrucomicrobiales</taxon>
        <taxon>Verrucomicrobiaceae</taxon>
        <taxon>Phragmitibacter</taxon>
    </lineage>
</organism>
<feature type="region of interest" description="Disordered" evidence="1">
    <location>
        <begin position="139"/>
        <end position="161"/>
    </location>
</feature>
<dbReference type="EMBL" id="VAUV01000005">
    <property type="protein sequence ID" value="TLD71380.1"/>
    <property type="molecule type" value="Genomic_DNA"/>
</dbReference>
<protein>
    <submittedName>
        <fullName evidence="4">DUF1080 domain-containing protein</fullName>
    </submittedName>
</protein>
<feature type="chain" id="PRO_5024296930" evidence="2">
    <location>
        <begin position="19"/>
        <end position="448"/>
    </location>
</feature>
<name>A0A5R8KGH4_9BACT</name>
<feature type="domain" description="3-keto-alpha-glucoside-1,2-lyase/3-keto-2-hydroxy-glucal hydratase" evidence="3">
    <location>
        <begin position="24"/>
        <end position="241"/>
    </location>
</feature>
<keyword evidence="5" id="KW-1185">Reference proteome</keyword>
<dbReference type="OrthoDB" id="188838at2"/>
<accession>A0A5R8KGH4</accession>
<evidence type="ECO:0000259" key="3">
    <source>
        <dbReference type="Pfam" id="PF06439"/>
    </source>
</evidence>
<reference evidence="4 5" key="1">
    <citation type="submission" date="2019-05" db="EMBL/GenBank/DDBJ databases">
        <title>Verrucobacter flavum gen. nov., sp. nov. a new member of the family Verrucomicrobiaceae.</title>
        <authorList>
            <person name="Szuroczki S."/>
            <person name="Abbaszade G."/>
            <person name="Szabo A."/>
            <person name="Felfoldi T."/>
            <person name="Schumann P."/>
            <person name="Boka K."/>
            <person name="Keki Z."/>
            <person name="Toumi M."/>
            <person name="Toth E."/>
        </authorList>
    </citation>
    <scope>NUCLEOTIDE SEQUENCE [LARGE SCALE GENOMIC DNA]</scope>
    <source>
        <strain evidence="4 5">MG-N-17</strain>
    </source>
</reference>
<proteinExistence type="predicted"/>
<keyword evidence="2" id="KW-0732">Signal</keyword>
<gene>
    <name evidence="4" type="ORF">FEM03_07570</name>
</gene>
<evidence type="ECO:0000313" key="4">
    <source>
        <dbReference type="EMBL" id="TLD71380.1"/>
    </source>
</evidence>
<feature type="signal peptide" evidence="2">
    <location>
        <begin position="1"/>
        <end position="18"/>
    </location>
</feature>
<sequence>MKLLPLLLLGLTSLSAHAATPPEGFTPLFNGKDLSGWRGGSTYDHRKLLELPEAERDAQIQKWTASMTATNEKTGIPHWRVENEELINDGFGDYATTEKDYGNFELHLEYKTVPLADSGIYLRGVPQVQIWDSTESDEKAVSLGKPKGSGGLWNNSPGTSGKDPLVKADKPFGEWNQFRIHMIGSRVSIWLNDQLVVDHAILENYYDKKLPADQQRPVPAKGPIQLQTHGGEIRWRNVFVREIPNAEAVEYLRSKTPQSAQSIFNGKDLTGWAGDAENYEIIDQSIRCKAGKGGNLYWNTELSDFTARLEFLLPPAGNNGLAIRYPGKGGPAYEGMTEIQILDDNYDKIKGPIKPQQVHGSAYGLAVAQRGYQFPIGEWNHQTTTVKGSTINVELNGVPILNTDLSKIDPSTFMDNKPHPGLNRSSGYFGFAGHNDPVAFRQITIEKP</sequence>
<dbReference type="Proteomes" id="UP000306196">
    <property type="component" value="Unassembled WGS sequence"/>
</dbReference>